<feature type="region of interest" description="Disordered" evidence="10">
    <location>
        <begin position="5848"/>
        <end position="6096"/>
    </location>
</feature>
<dbReference type="PROSITE" id="PS50234">
    <property type="entry name" value="VWFA"/>
    <property type="match status" value="1"/>
</dbReference>
<keyword evidence="6" id="KW-0067">ATP-binding</keyword>
<dbReference type="InterPro" id="IPR036465">
    <property type="entry name" value="vWFA_dom_sf"/>
</dbReference>
<dbReference type="InterPro" id="IPR040848">
    <property type="entry name" value="AAA_lid_7"/>
</dbReference>
<dbReference type="GO" id="GO:0005730">
    <property type="term" value="C:nucleolus"/>
    <property type="evidence" value="ECO:0007669"/>
    <property type="project" value="UniProtKB-SubCell"/>
</dbReference>
<feature type="domain" description="VWFA" evidence="11">
    <location>
        <begin position="6440"/>
        <end position="6640"/>
    </location>
</feature>
<evidence type="ECO:0000256" key="4">
    <source>
        <dbReference type="ARBA" id="ARBA00017143"/>
    </source>
</evidence>
<dbReference type="PANTHER" id="PTHR48103">
    <property type="entry name" value="MIDASIN-RELATED"/>
    <property type="match status" value="1"/>
</dbReference>
<feature type="compositionally biased region" description="Polar residues" evidence="10">
    <location>
        <begin position="6242"/>
        <end position="6255"/>
    </location>
</feature>
<dbReference type="InterPro" id="IPR002035">
    <property type="entry name" value="VWF_A"/>
</dbReference>
<dbReference type="PROSITE" id="PS00675">
    <property type="entry name" value="SIGMA54_INTERACT_1"/>
    <property type="match status" value="1"/>
</dbReference>
<dbReference type="FunFam" id="3.40.50.300:FF:001861">
    <property type="entry name" value="Midasin"/>
    <property type="match status" value="2"/>
</dbReference>
<evidence type="ECO:0000256" key="6">
    <source>
        <dbReference type="ARBA" id="ARBA00022840"/>
    </source>
</evidence>
<dbReference type="SUPFAM" id="SSF53300">
    <property type="entry name" value="vWA-like"/>
    <property type="match status" value="1"/>
</dbReference>
<keyword evidence="5" id="KW-0547">Nucleotide-binding</keyword>
<dbReference type="Pfam" id="PF21108">
    <property type="entry name" value="MDN1_4th"/>
    <property type="match status" value="1"/>
</dbReference>
<protein>
    <recommendedName>
        <fullName evidence="4">Midasin</fullName>
    </recommendedName>
    <alternativeName>
        <fullName evidence="9">MIDAS-containing protein</fullName>
    </alternativeName>
</protein>
<dbReference type="FunFam" id="3.40.50.300:FF:000142">
    <property type="entry name" value="Midasin"/>
    <property type="match status" value="1"/>
</dbReference>
<dbReference type="InterPro" id="IPR041190">
    <property type="entry name" value="Midasin_AAA_lid_5"/>
</dbReference>
<keyword evidence="13" id="KW-1185">Reference proteome</keyword>
<dbReference type="InterPro" id="IPR048617">
    <property type="entry name" value="MDN1_AAA_lid_4"/>
</dbReference>
<dbReference type="FunFam" id="3.40.50.300:FF:001384">
    <property type="entry name" value="Midasin"/>
    <property type="match status" value="2"/>
</dbReference>
<dbReference type="Proteomes" id="UP000734854">
    <property type="component" value="Unassembled WGS sequence"/>
</dbReference>
<dbReference type="GO" id="GO:0005524">
    <property type="term" value="F:ATP binding"/>
    <property type="evidence" value="ECO:0007669"/>
    <property type="project" value="UniProtKB-KW"/>
</dbReference>
<keyword evidence="7" id="KW-0143">Chaperone</keyword>
<dbReference type="GO" id="GO:0030687">
    <property type="term" value="C:preribosome, large subunit precursor"/>
    <property type="evidence" value="ECO:0007669"/>
    <property type="project" value="TreeGrafter"/>
</dbReference>
<comment type="similarity">
    <text evidence="3">Belongs to the midasin family.</text>
</comment>
<dbReference type="Pfam" id="PF07728">
    <property type="entry name" value="AAA_5"/>
    <property type="match status" value="8"/>
</dbReference>
<evidence type="ECO:0000256" key="10">
    <source>
        <dbReference type="SAM" id="MobiDB-lite"/>
    </source>
</evidence>
<dbReference type="Gene3D" id="3.40.50.300">
    <property type="entry name" value="P-loop containing nucleotide triphosphate hydrolases"/>
    <property type="match status" value="8"/>
</dbReference>
<evidence type="ECO:0000256" key="1">
    <source>
        <dbReference type="ARBA" id="ARBA00004604"/>
    </source>
</evidence>
<feature type="compositionally biased region" description="Basic and acidic residues" evidence="10">
    <location>
        <begin position="6066"/>
        <end position="6075"/>
    </location>
</feature>
<dbReference type="InterPro" id="IPR025662">
    <property type="entry name" value="Sigma_54_int_dom_ATP-bd_1"/>
</dbReference>
<dbReference type="FunFam" id="3.40.50.300:FF:001368">
    <property type="entry name" value="Midasin"/>
    <property type="match status" value="1"/>
</dbReference>
<evidence type="ECO:0000256" key="2">
    <source>
        <dbReference type="ARBA" id="ARBA00004642"/>
    </source>
</evidence>
<dbReference type="SUPFAM" id="SSF52540">
    <property type="entry name" value="P-loop containing nucleoside triphosphate hydrolases"/>
    <property type="match status" value="8"/>
</dbReference>
<feature type="compositionally biased region" description="Basic and acidic residues" evidence="10">
    <location>
        <begin position="5909"/>
        <end position="5919"/>
    </location>
</feature>
<dbReference type="PANTHER" id="PTHR48103:SF2">
    <property type="entry name" value="MIDASIN"/>
    <property type="match status" value="1"/>
</dbReference>
<dbReference type="CDD" id="cd00009">
    <property type="entry name" value="AAA"/>
    <property type="match status" value="4"/>
</dbReference>
<dbReference type="FunFam" id="3.40.50.300:FF:000582">
    <property type="entry name" value="Midasin"/>
    <property type="match status" value="1"/>
</dbReference>
<proteinExistence type="inferred from homology"/>
<name>A0A8J5KXJ7_ZINOF</name>
<feature type="compositionally biased region" description="Basic and acidic residues" evidence="10">
    <location>
        <begin position="6256"/>
        <end position="6277"/>
    </location>
</feature>
<feature type="compositionally biased region" description="Basic and acidic residues" evidence="10">
    <location>
        <begin position="5849"/>
        <end position="5860"/>
    </location>
</feature>
<dbReference type="SMART" id="SM00382">
    <property type="entry name" value="AAA"/>
    <property type="match status" value="6"/>
</dbReference>
<dbReference type="FunFam" id="3.40.50.410:FF:000114">
    <property type="entry name" value="Midasin"/>
    <property type="match status" value="1"/>
</dbReference>
<dbReference type="GO" id="GO:0016887">
    <property type="term" value="F:ATP hydrolysis activity"/>
    <property type="evidence" value="ECO:0007669"/>
    <property type="project" value="InterPro"/>
</dbReference>
<dbReference type="GO" id="GO:0000055">
    <property type="term" value="P:ribosomal large subunit export from nucleus"/>
    <property type="evidence" value="ECO:0007669"/>
    <property type="project" value="TreeGrafter"/>
</dbReference>
<feature type="region of interest" description="Disordered" evidence="10">
    <location>
        <begin position="6242"/>
        <end position="6297"/>
    </location>
</feature>
<accession>A0A8J5KXJ7</accession>
<keyword evidence="8" id="KW-0539">Nucleus</keyword>
<evidence type="ECO:0000259" key="11">
    <source>
        <dbReference type="PROSITE" id="PS50234"/>
    </source>
</evidence>
<dbReference type="InterPro" id="IPR011704">
    <property type="entry name" value="ATPase_dyneun-rel_AAA"/>
</dbReference>
<feature type="region of interest" description="Disordered" evidence="10">
    <location>
        <begin position="5808"/>
        <end position="5833"/>
    </location>
</feature>
<feature type="compositionally biased region" description="Basic and acidic residues" evidence="10">
    <location>
        <begin position="5926"/>
        <end position="5955"/>
    </location>
</feature>
<dbReference type="GO" id="GO:0005654">
    <property type="term" value="C:nucleoplasm"/>
    <property type="evidence" value="ECO:0007669"/>
    <property type="project" value="UniProtKB-SubCell"/>
</dbReference>
<evidence type="ECO:0000313" key="13">
    <source>
        <dbReference type="Proteomes" id="UP000734854"/>
    </source>
</evidence>
<feature type="compositionally biased region" description="Acidic residues" evidence="10">
    <location>
        <begin position="6017"/>
        <end position="6044"/>
    </location>
</feature>
<feature type="compositionally biased region" description="Polar residues" evidence="10">
    <location>
        <begin position="6086"/>
        <end position="6095"/>
    </location>
</feature>
<dbReference type="Pfam" id="PF17865">
    <property type="entry name" value="AAA_lid_5"/>
    <property type="match status" value="1"/>
</dbReference>
<evidence type="ECO:0000256" key="8">
    <source>
        <dbReference type="ARBA" id="ARBA00023242"/>
    </source>
</evidence>
<evidence type="ECO:0000256" key="9">
    <source>
        <dbReference type="ARBA" id="ARBA00077000"/>
    </source>
</evidence>
<feature type="compositionally biased region" description="Polar residues" evidence="10">
    <location>
        <begin position="6728"/>
        <end position="6741"/>
    </location>
</feature>
<comment type="caution">
    <text evidence="12">The sequence shown here is derived from an EMBL/GenBank/DDBJ whole genome shotgun (WGS) entry which is preliminary data.</text>
</comment>
<dbReference type="EMBL" id="JACMSC010000011">
    <property type="protein sequence ID" value="KAG6500094.1"/>
    <property type="molecule type" value="Genomic_DNA"/>
</dbReference>
<reference evidence="12 13" key="1">
    <citation type="submission" date="2020-08" db="EMBL/GenBank/DDBJ databases">
        <title>Plant Genome Project.</title>
        <authorList>
            <person name="Zhang R.-G."/>
        </authorList>
    </citation>
    <scope>NUCLEOTIDE SEQUENCE [LARGE SCALE GENOMIC DNA]</scope>
    <source>
        <tissue evidence="12">Rhizome</tissue>
    </source>
</reference>
<organism evidence="12 13">
    <name type="scientific">Zingiber officinale</name>
    <name type="common">Ginger</name>
    <name type="synonym">Amomum zingiber</name>
    <dbReference type="NCBI Taxonomy" id="94328"/>
    <lineage>
        <taxon>Eukaryota</taxon>
        <taxon>Viridiplantae</taxon>
        <taxon>Streptophyta</taxon>
        <taxon>Embryophyta</taxon>
        <taxon>Tracheophyta</taxon>
        <taxon>Spermatophyta</taxon>
        <taxon>Magnoliopsida</taxon>
        <taxon>Liliopsida</taxon>
        <taxon>Zingiberales</taxon>
        <taxon>Zingiberaceae</taxon>
        <taxon>Zingiber</taxon>
    </lineage>
</organism>
<dbReference type="Pfam" id="PF17867">
    <property type="entry name" value="AAA_lid_7"/>
    <property type="match status" value="4"/>
</dbReference>
<feature type="region of interest" description="Disordered" evidence="10">
    <location>
        <begin position="6654"/>
        <end position="6764"/>
    </location>
</feature>
<feature type="compositionally biased region" description="Low complexity" evidence="10">
    <location>
        <begin position="6682"/>
        <end position="6694"/>
    </location>
</feature>
<evidence type="ECO:0000256" key="7">
    <source>
        <dbReference type="ARBA" id="ARBA00023186"/>
    </source>
</evidence>
<evidence type="ECO:0000256" key="5">
    <source>
        <dbReference type="ARBA" id="ARBA00022741"/>
    </source>
</evidence>
<evidence type="ECO:0000313" key="12">
    <source>
        <dbReference type="EMBL" id="KAG6500094.1"/>
    </source>
</evidence>
<gene>
    <name evidence="12" type="ORF">ZIOFF_039908</name>
</gene>
<dbReference type="GO" id="GO:0000027">
    <property type="term" value="P:ribosomal large subunit assembly"/>
    <property type="evidence" value="ECO:0007669"/>
    <property type="project" value="TreeGrafter"/>
</dbReference>
<feature type="compositionally biased region" description="Polar residues" evidence="10">
    <location>
        <begin position="5808"/>
        <end position="5821"/>
    </location>
</feature>
<comment type="subcellular location">
    <subcellularLocation>
        <location evidence="1">Nucleus</location>
        <location evidence="1">Nucleolus</location>
    </subcellularLocation>
    <subcellularLocation>
        <location evidence="2">Nucleus</location>
        <location evidence="2">Nucleoplasm</location>
    </subcellularLocation>
</comment>
<sequence length="6764" mass="774041">MSYDGKFSCESSLKRLLARCSGLRSDRKLLALSQKVGAVTAEDIAEAIAEPFLHPNYTIPIVGCFRPLCRLIVDRAVTKLGSVPSLISMSDEESDDIGEDDTRVIDFYMERGRGLRLHEMASLALCRALDLAPFFLRCIINYFRFSPQPFARLELVGFDSQITDKGEKHLLDVIRLTYRFLIMEPQIFSGLWDWTCFLDLMQQTSNVGASLAPRRLINILDIRWCGIQILSTSLKISDRATEDFGLGSDEAFACLLRFEEFCQDTSLEKAGFYLQLVEEDQERFSVGIDNFSQFFDFDYHSLVSSTNLLKIESGIKDVRHKVLRVVPGKPFVMTSTIRRSFEMILMAVGQRWPILLHGPAGSGKTAIINMLAEISGNQVLFIHMADEMDSKMLIGNYVCSNQPGEFRWHPGSLTQAISKGYWVVFEDIDKASIEVQSIILPLLEGSNIFVTGRGEDLANLIGFSFLIIYVDVIQLEFTINYQEIWFWFSEVGVEIDVSENFRMFATISTLKHEVSHEIEDTFVIINSHSSNQVGAHACGGSSGAVSRFSLRDLLKWCKRISDLAISVSGFPISVTDCQAIYHEAVETFVAYLPCSPKKLLMMREIAKVWGVPLPETEHDYPPNKPVIQSCRSHLQVGRVALPFTQIPNLPPGRPFVGIRSSLHALERVASSVKYNEPVLLVGETGTGKTTLVQNLAMRLGQQLTVLNLSQQSDIADLLGGYKPADARSICIPLYQEFKELFCRTFSEKENESLLRHLEIYAVEKKWKKLLCACQQSVDYVIQRAPSSCGSKRKRPLTEVLHEWGTFSSRLKAAQKQIGTSSGVYFKFVEGAFITALRNGYWILLDEINLAPPETLQRITGVLDSEKGTLCLAERGDIDYIDRHPSFRLFACMNPATDTGKRELPYSLRSRFTEYFVDDILDENDLTLFVRRYMDEMDPDSGFSNRIVHFYKTAKRESEERLQDGANQKPQFSLRSLARALEYFKTAAKTFGIQKALYDGFCMFFLTLLDCPSAKVMHSMIVSYILGGSLPKDVPFDAYFSSSVGFLDDYVLTRSVKENLKNIARAVYIKKFPVLLQGPTSSGKTSLVHYLASVTGHEFVRINNHEHTDLQEYFGTYITDSQGRLLFQEGVLVKAVRLGYWIVLDELNLAPSDVLEALNRLLDDNRELFIPELQETIRAHPNFMLFATQNPPTLYGGRKMLSRAFRNRFLEIHVDEIPEDELSMILELRCKIPPSYASKMVEVMKELQLHRQHSKIFAGKHGFITPRDLFRWANRFRMFGMSYEDLAKDGYFLLAERLRDENEKVVVREALECHLRVKLNVDNLYMLHFHFSLPFTVYIIYAGIISIFHTTCNCCLYSLLGTFSFDLMSKKKRFMLQSSYEHMAGSITWTNSMKRLFFLVERCYRLREPVLLIGETGGGKTTVCQLLSVYLKEKLHILNCHQYTETSDFIGGFYPVRDRSKMSNLFIQLIEQINASRFFNFFSREELSTDITKASSTITILNELVNTYKQNIPLHTVIRQQDLKVFQQLNSDLIHLHQKWQTIFLWQDGPLVQAMKNGDLFLVDEISLADDSVLERLNSVLEPERKLVAKFTWQSLAEKGGAILEQITAHPNFFLLATMNPGGDYGKKELSPALRNRFTEIWVPPVSDMNEFRSIAQERFINPDLSPFANHMLNFWEWFNMLQIGRSLTLRDLLSWVSFVNVTERDLGSICAFLHGSFLVLLDGLSLGTSISKHDSKKVREHALSFLVEELKVCNSTLFPLQWTKLESYGWGDDAMTCNMIVTEEQFGIEPFCISKGKYGCKNEGFEFLAPTTSRNVLRVLRAMQLSKPVLLEGSPGVGKTSLVVALAEYSGHSVVRINLSEQTDMMDLLGSDLPTQKDNGMEFSWSDGILLKALKDGSWVLLDELNLAPQSVLEGLNAILDHRAEVFIPELGLTFKCPPSFRIFACQNPSHQGGGRKSLPRSFLNRFTKVYVDELDANDYLFICRSQYPSIPETVLSNLICFNKRLFEDTMIHQKYGQEGSPWEFNLRDVIRSCQIIEGNRNKVYMDSFLNIVYLPRMRTVADRHEVLKLYEEVFELKPSVSQFPKVHVNRDYLIIGSACVKRNYFQPSKLLKSQLNILPGLLHSLEVGLHCVQQQWLCILVGPYSSRKTSLVRLLAHLTGNTLHELNLSPGTDVTDLLGSFEQYNSFRNYKDVITQVEHYIDEYVSLKLEEDWKALINQRKDLISKWFSFLASRNKNYSLSTSLVPPIPKQGYCDCLHLLIEIIELLHHVNDKLSVSWSKDDLEKLWTITSGIKKNTSLNSSANFEWVSGHLIKAIQNGDWVVLENANLCNPTVLDRINSLFEPNGSIIINECGLLDGKPMVLQAHPNFRMFITVDPKHGEVSRAMRNRGVEIFMMNQIWLPKEVHLESDREDVKRFLILSGIPYNKLVSAMTEAHMYLTKEGSRLGIRITLRELSRWVQLFQQLLLMGNQPKWSLQLSWEHTYLSSFGDDEGVDAVMKAKFSYLSDTNWFVSNEILGPSLHLPKGWPSPLTLRCAKWYSRETSTRESCLFLEFLLFQSASCEFQTHEMVTAIQSQKIHPSIIPMNMLRQFLFPDCVYETNLEAQISINQFDLTLINNMLFFAANWSIEQAMESDTSLYALLFKWYGSQVQQYCQYFNSILNIFQSETNHSIWKCICKYWKDVISYHKIDVRSRPLPVLSHEVVNLVSHEMLKDCQKSLCSAADSVRLLSLTYRQWNMESDSLSQCESLQYPVLPVLNFLGRLEKEALEHILESHEVQQIYTELIEYHMLFWQNVFSSNHDLLSITWSFLRREITKLRPHFPECVDAVLVEMNNMPIWDFDIEKHALWLYGGHPFFPASSDVYDKMQQLFTFCDEVWLKARLTNNGSDDDKHMINIILSSDLELKQLALKALCMSSYLATKGVQDDINILSKIDELYQVCNSTLFPLQWTKLESYGWGDDAMTCNMIVTEEQFGIEPFCISKGKYGCKNEGFEFLAPTTSRNVLRVLRAMQLSKPVLLEGSPGVGKTSLVVALAEYSGHSVVRINLSEQTDMMDLLGSDLPTQKDNGMEFSWSDGILLKALKDGSWVLLDELNLAPQSVLEGLNAILDHRAEVFIPELGLTFKCPPSFRIFACQNPSHQGGGRKSLPRSFLNRFTKVYVDELDANDYLFICRSQYPSIPETVLSNLICFNKRLFEDTMIHQKYGQEGSPWEFNLRDVIRSCQIIEGNRNKVYMDSFLNIVYLPRMRTVADRHEVLKLYEEVFELKPSVSQFPKVHVNRDYLIIGSACVKRNYFQPSKLLKSQLNILPGLLHSLEVGLHCVQQQWLCILVGPYSSRKTSLVRLLAHLTGNTLHELNLSPGTDVTDLLGSFEQYNSFRNYKDVITQVEHYIDEYVSLKLEEDWKALINQRKDLISKWFSFLASRNKNYSLSTSLVPPIPKQGYCDCLHLLIEIIELLHHVNDKLSVSWSKDDLKKLWTITSGIKKNTSLNSSANFEWVSGHLIKAIQNGDWVVLENANLCNPTVLDRINSLFEPNGSIIINECGLLDGKPMVLQAHPNFRMFITVDPKHGEVSRAMRNRGVEIFMMNQIWLPKEVHLESDREDVKRFLILSGIPYNKLVSAMTEAHMYLTKEGSRLGIRITLRELSRWVQLFQQLLLMGNQPKWSLQLSWEHTYLSSFGDDEGVDAVMKAKFSYLSDTNWFVSNEILGPSLHLPKGWPSPLTLRCAKWYSRETSTRESCLFLEFLLFQSASCEFQTHEMVTAIQSQKIHPSIIPMNMLRQFLFPDCVNETNLGAQISINQFDLTLINNMLFFAANWSIEQAMESDTSLYALLFKWYGSQVQQYCQYFNSILNIFQSETNHSIWKCICKYWKDVISYHKIDVRSRPLPVLSHEVVNLASHEMLKDCQKSLCSAADSVRLLSLTYRQWNMESDSLSQCESLQYPVLPVLNFLGRLEKEALEHILESHEVQQIYTELIEYHMLFWQNVFSSNHDLLSITWSFLRREITKLRPHFPECVDAVLVEMNNMPIWDFDIEKHALWLYGGHPFFPASSDVYDKMQQLFTFCDEVWLKARLTNNGFDDDKHMINIILSSDLELKQLALKALCMSSYLATKGVQDDINILSKIDELYQGLTGQFEHKKRNLELTFSSTTTIAALKCSTASCCTFCLEDLCQQSDFEEWLLTVSLCDVTSFLFDLELLSKFSKCMLADTSELHEGLLNLSDSLVHSVEYALNFSSRPPMDFTSHQTILWILDAWKTFDSVNAELSMTVIDMWFKFHSFLWGLCSKTNLMMKLDFEEICFVLPSRTAIIDKILQSNFSIVDYDIQCLKLSTTSRNLWQATLSQGEIVWFLHSAADSLFKQIIFVHYKYFTEDVFCKIRSFLCSAFGNSTLEDILNLKILISSSNHVGLCSVVDLLVEPILRELYMKHPSSDYLYNLGCAWLHIGMLRFYLLNQDGPDPALEFSFKHSNMLRKISLFDLETKVRQECQLLSGKDLVLYNEDQRLLTSQKLKEEEKQLRAKVFGYLMMGVVFRPSCSEYSHLRSECFDYGKLCSSLIEDLKNMGNISSMVLCNWQATSSKFINRLSEKYANYADLVQPVLVAVYEMKLGVSLVSSSALQKDYLEKVGGDDIQKIKAEVYSFMQFPRSLLYDSIPVNLKNYEQDSVDKFVYASATTNLWSIELMKKLINYSSETNLEKKVSPLPLDNILHYVMLIQTTDHVLYSHILDKDCFLVLNCTFDRFAKLWMDMKTQLKAKEDEDQTFKFRTRLIKIEDIMEEEELSDNAMDFDERLLSETSKNEQEFNEMMRPVEEDKKIEEEWELIHETFSKSLVRIHSLLYGSIGIVENPSARFVARDDRLISFLQSYKLGTRIIKDIDAFTPLSDDQLMPEYLFRVCLEYEEKFGIACKPPRAYNIYKDSNSIVLHKMTKPLGAIHKRVELFLVEWPDHPGLQNLGNIIEKLLSAPLSTPVSKALLGLQILVRKAKFLQENASMFSFKDLLDPIYSLISSWQKLELDSWKTLLDDVEEQFEINAAKCSFGFLYMLFFIVEHLMMLRLINCLPFKGNIEEFVKSSNVGEFKKRLDLLFSFQGQLNHGVVLNAYSSSTMRENVNVLYNAFGYYVQFLPIVADYIETERKSIEKDLREQLKLFSWERSHDLSIESFSRMRQKIRKLVQKYNEVLQQPLMLVVHQEAISKREKIPAWLESWTSDETNVDVLQCPLSVIRSNNVKRFFWFTSWMDKANMLTKNDILCAQGLSDVKHTLTSPTSFNELEKSWEESWFSIENISRKAAQFAHIWRHGTKNLTKRRMLGNLLKVLEKSGLSRHRHISDEVTFMPCLSMLLTVCLLIDLFAYVQLGISMYSHPSYNVLHLLLLGDLHKSSRNISTSNQVQSDNRGDDIFGFKLKSTNITSQDNKGDDIIGSKWKFANELYFKNLAVMNQLQEVCLNFSKDFSKEQVDQTSSFLCQLVFIQQEQRDAMYSAYEHLKKLQLKLRWMNAGEQSEDLTIAMNQSALLMLMWKQKNVFDSLLAMSRETNMLLGSFKSCHLDTCKVIKDEVDRIYSVIDMFLPRFSKSKESLDMYLLCNDSIVSAATELPFLITKKMEDLVISNSEIINAFEESILVFSFDKAFPRSIGGTLLSRFEQIIPKGKMKVLISQIDKDKQCATRENSMNLETFYTESYERTIKLLLDVYDKLYTNSVYNIPAHDLSGQIALWNQLFQSHKKVLRLEEIDDAFGETISAARKFVDSFSDRKDEVCSQMQIQLKHLYVLLDLILTFGDGILSEFLDVHAAVAELTNVLAHIFILIFSKGFGSSQEETENSKCNGTEDASGTGMGEGEGVNDVSDQIEDEAQLLGTSEKHDGQDELEKQPNGNDKGIEMEEDFDGETFSVSEDSEDDDLEDEEDPNLDSQMGQTAEGDQKVDEKQWDGDEDDNTENRSEKYEPGPAVKEKDSGSRELTAKDDNALAADDLEDIDKNQDDRLNEEDNDSKKNEDDFNSDDMVVDKSKAFEDPTDIQIEEEAKQTEDADMDEPQGSDMDESELGSFGSDEEMNDVDDKSKEDNVVDEDVSQVDNNSRIEVEEKAETANMEPESNKETLPSDTTETFEYPLEGKESIKSSGNSHIIESLMVSDMLAADNNDINSSIAPSRSLLSDEMSKIEIASNSVDNSKISYDQFQLKPENSQDSCSRTRPNPYRSLGDAMEDWKERAKVSVDPLESLPELVENLANEDAEEYEFVADAEKSTSQALAAATSDQVNNNLDNSKSSADENHRRKNEDTNQNRVKENSDTSYLNPRQDLVSKKKDDELPYMDIGNDSLMTEMGQISNLNNQYESVVSFKSSYMNEKELLLNTSTDDKAFSNSLGIEDMPEGPLQDTVLEWKKYEVSTTRLSQVLAEQLRLVMEPTLASKLQGDYKTGKRINMKKVIPYIASHFRKDKIWLRRTKPNKRNYQVVVAVDDSRSMSESNCGNAAIEALITVCRAMSQLEVGQFAVASFGRKGNVRLLHDFDEPFTGEAGVKIMSNLSFKQDNAIVDEPLADLLKYLNNMLDNAVFRARMPSGQTPLNQLVLIIADGRIHEKENLKRYVRDALNKKRLIALILLDSPEESIIDLMEASYEGDCLSFKKYLNTFPFPYYIIHRNIEALPQTLADLLRQFLELPVTLADLDEDSDSDNQPLTHKSRHRPVDPNLASGPSSTTQSSRSTRITAEFSGPSTTLAPSENPMGASRGTPLVTPERTAEESQSTPQAHTSSPLLASAAPLTRNEEAGPSELITETP</sequence>
<dbReference type="InterPro" id="IPR003593">
    <property type="entry name" value="AAA+_ATPase"/>
</dbReference>
<evidence type="ECO:0000256" key="3">
    <source>
        <dbReference type="ARBA" id="ARBA00007188"/>
    </source>
</evidence>
<dbReference type="InterPro" id="IPR027417">
    <property type="entry name" value="P-loop_NTPase"/>
</dbReference>
<feature type="compositionally biased region" description="Acidic residues" evidence="10">
    <location>
        <begin position="5884"/>
        <end position="5898"/>
    </location>
</feature>